<name>A0A645AWK2_9ZZZZ</name>
<protein>
    <submittedName>
        <fullName evidence="1">Uncharacterized protein</fullName>
    </submittedName>
</protein>
<evidence type="ECO:0000313" key="1">
    <source>
        <dbReference type="EMBL" id="MPM57527.1"/>
    </source>
</evidence>
<comment type="caution">
    <text evidence="1">The sequence shown here is derived from an EMBL/GenBank/DDBJ whole genome shotgun (WGS) entry which is preliminary data.</text>
</comment>
<accession>A0A645AWK2</accession>
<organism evidence="1">
    <name type="scientific">bioreactor metagenome</name>
    <dbReference type="NCBI Taxonomy" id="1076179"/>
    <lineage>
        <taxon>unclassified sequences</taxon>
        <taxon>metagenomes</taxon>
        <taxon>ecological metagenomes</taxon>
    </lineage>
</organism>
<gene>
    <name evidence="1" type="ORF">SDC9_104349</name>
</gene>
<proteinExistence type="predicted"/>
<dbReference type="EMBL" id="VSSQ01016320">
    <property type="protein sequence ID" value="MPM57527.1"/>
    <property type="molecule type" value="Genomic_DNA"/>
</dbReference>
<reference evidence="1" key="1">
    <citation type="submission" date="2019-08" db="EMBL/GenBank/DDBJ databases">
        <authorList>
            <person name="Kucharzyk K."/>
            <person name="Murdoch R.W."/>
            <person name="Higgins S."/>
            <person name="Loffler F."/>
        </authorList>
    </citation>
    <scope>NUCLEOTIDE SEQUENCE</scope>
</reference>
<sequence>MLGTVTKEMGFKWAEFTPNTAIKKYIEDGQVPKEMHFLQNPDAHYLENILEASRQIVLEENTPQGVINALK</sequence>
<dbReference type="AlphaFoldDB" id="A0A645AWK2"/>